<gene>
    <name evidence="5" type="ORF">SAMN04489806_1383</name>
</gene>
<proteinExistence type="inferred from homology"/>
<accession>A0A1H4L0S4</accession>
<evidence type="ECO:0000313" key="6">
    <source>
        <dbReference type="Proteomes" id="UP000199183"/>
    </source>
</evidence>
<dbReference type="Proteomes" id="UP000199183">
    <property type="component" value="Unassembled WGS sequence"/>
</dbReference>
<name>A0A1H4L0S4_9MICO</name>
<evidence type="ECO:0000256" key="2">
    <source>
        <dbReference type="ARBA" id="ARBA00022723"/>
    </source>
</evidence>
<comment type="similarity">
    <text evidence="1">Belongs to the HpcH/HpaI aldolase family.</text>
</comment>
<dbReference type="AlphaFoldDB" id="A0A1H4L0S4"/>
<dbReference type="STRING" id="640635.SAMN04489806_1383"/>
<evidence type="ECO:0000313" key="5">
    <source>
        <dbReference type="EMBL" id="SEB64389.1"/>
    </source>
</evidence>
<feature type="domain" description="HpcH/HpaI aldolase/citrate lyase" evidence="4">
    <location>
        <begin position="17"/>
        <end position="209"/>
    </location>
</feature>
<evidence type="ECO:0000259" key="4">
    <source>
        <dbReference type="Pfam" id="PF03328"/>
    </source>
</evidence>
<keyword evidence="2" id="KW-0479">Metal-binding</keyword>
<dbReference type="GO" id="GO:0005737">
    <property type="term" value="C:cytoplasm"/>
    <property type="evidence" value="ECO:0007669"/>
    <property type="project" value="TreeGrafter"/>
</dbReference>
<dbReference type="InterPro" id="IPR050251">
    <property type="entry name" value="HpcH-HpaI_aldolase"/>
</dbReference>
<evidence type="ECO:0000256" key="1">
    <source>
        <dbReference type="ARBA" id="ARBA00005568"/>
    </source>
</evidence>
<evidence type="ECO:0000256" key="3">
    <source>
        <dbReference type="ARBA" id="ARBA00023239"/>
    </source>
</evidence>
<dbReference type="OrthoDB" id="3353438at2"/>
<protein>
    <submittedName>
        <fullName evidence="5">4-hydroxy-2-oxoheptanedioate aldolase</fullName>
    </submittedName>
</protein>
<keyword evidence="3" id="KW-0456">Lyase</keyword>
<dbReference type="EMBL" id="FNRY01000001">
    <property type="protein sequence ID" value="SEB64389.1"/>
    <property type="molecule type" value="Genomic_DNA"/>
</dbReference>
<dbReference type="GO" id="GO:0016832">
    <property type="term" value="F:aldehyde-lyase activity"/>
    <property type="evidence" value="ECO:0007669"/>
    <property type="project" value="TreeGrafter"/>
</dbReference>
<dbReference type="InterPro" id="IPR015813">
    <property type="entry name" value="Pyrv/PenolPyrv_kinase-like_dom"/>
</dbReference>
<dbReference type="PANTHER" id="PTHR30502:SF0">
    <property type="entry name" value="PHOSPHOENOLPYRUVATE CARBOXYLASE FAMILY PROTEIN"/>
    <property type="match status" value="1"/>
</dbReference>
<dbReference type="Gene3D" id="3.20.20.60">
    <property type="entry name" value="Phosphoenolpyruvate-binding domains"/>
    <property type="match status" value="1"/>
</dbReference>
<dbReference type="PANTHER" id="PTHR30502">
    <property type="entry name" value="2-KETO-3-DEOXY-L-RHAMNONATE ALDOLASE"/>
    <property type="match status" value="1"/>
</dbReference>
<dbReference type="InterPro" id="IPR005000">
    <property type="entry name" value="Aldolase/citrate-lyase_domain"/>
</dbReference>
<dbReference type="Pfam" id="PF03328">
    <property type="entry name" value="HpcH_HpaI"/>
    <property type="match status" value="1"/>
</dbReference>
<dbReference type="GO" id="GO:0046872">
    <property type="term" value="F:metal ion binding"/>
    <property type="evidence" value="ECO:0007669"/>
    <property type="project" value="UniProtKB-KW"/>
</dbReference>
<dbReference type="InterPro" id="IPR040442">
    <property type="entry name" value="Pyrv_kinase-like_dom_sf"/>
</dbReference>
<dbReference type="SUPFAM" id="SSF51621">
    <property type="entry name" value="Phosphoenolpyruvate/pyruvate domain"/>
    <property type="match status" value="1"/>
</dbReference>
<sequence length="252" mass="26858">MRMTTLKQVLTADTLAYGVWSGLDDPIAAEITGRSGFDFVVVDLQHGFASMASAPAIMNALEHTPSAPVIRVPWNTPDLLMRALDLGAEGVIVPMVSTAAEARQAVTACRYAPAGNRSWGPLWTTARRHLVDVAEGDEKATCIAMIETAEGYANIDEIVRVEGLTAVYVGPNDLALSMGFGRVRFPESPDLQNVIERIVDVAHAGGIAVGVDCNGTPEIGHWRDYGVDFVISHTDTTLLVESSEAAARAARG</sequence>
<reference evidence="5 6" key="1">
    <citation type="submission" date="2016-10" db="EMBL/GenBank/DDBJ databases">
        <authorList>
            <person name="de Groot N.N."/>
        </authorList>
    </citation>
    <scope>NUCLEOTIDE SEQUENCE [LARGE SCALE GENOMIC DNA]</scope>
    <source>
        <strain evidence="5 6">DSM 21799</strain>
    </source>
</reference>
<keyword evidence="6" id="KW-1185">Reference proteome</keyword>
<organism evidence="5 6">
    <name type="scientific">Paramicrobacterium humi</name>
    <dbReference type="NCBI Taxonomy" id="640635"/>
    <lineage>
        <taxon>Bacteria</taxon>
        <taxon>Bacillati</taxon>
        <taxon>Actinomycetota</taxon>
        <taxon>Actinomycetes</taxon>
        <taxon>Micrococcales</taxon>
        <taxon>Microbacteriaceae</taxon>
        <taxon>Paramicrobacterium</taxon>
    </lineage>
</organism>